<sequence>MSTESTYKKVVLITGANGGIGFELARLLAEKGHKVYIGARNTDAGQEAEKRLRDEYRLDAKFVQLDVTDSESIKAAKDLIEKAENRLDVLVNNAGRLQYSTVAMTMKLTYNVTATYHPPRNLSETDLQDYIRVMNTNFFGLVNCTNTFLPLIRKSPPGYGAIVNVSSSLGSNSALAAREIPEQFSKSGPYSASKAAANSYAIGLANELRGERIRVNCVGPGLVKTKMNNYAEGGKTVREGTELLVPWVLLGPEDDDKTCQFYNNGAPKAW</sequence>
<dbReference type="EMBL" id="JAYKXP010000071">
    <property type="protein sequence ID" value="KAK7031071.1"/>
    <property type="molecule type" value="Genomic_DNA"/>
</dbReference>
<dbReference type="InterPro" id="IPR020904">
    <property type="entry name" value="Sc_DH/Rdtase_CS"/>
</dbReference>
<keyword evidence="7" id="KW-1185">Reference proteome</keyword>
<keyword evidence="2" id="KW-0521">NADP</keyword>
<organism evidence="6 7">
    <name type="scientific">Paramarasmius palmivorus</name>
    <dbReference type="NCBI Taxonomy" id="297713"/>
    <lineage>
        <taxon>Eukaryota</taxon>
        <taxon>Fungi</taxon>
        <taxon>Dikarya</taxon>
        <taxon>Basidiomycota</taxon>
        <taxon>Agaricomycotina</taxon>
        <taxon>Agaricomycetes</taxon>
        <taxon>Agaricomycetidae</taxon>
        <taxon>Agaricales</taxon>
        <taxon>Marasmiineae</taxon>
        <taxon>Marasmiaceae</taxon>
        <taxon>Paramarasmius</taxon>
    </lineage>
</organism>
<gene>
    <name evidence="6" type="ORF">VNI00_013671</name>
</gene>
<dbReference type="Gene3D" id="3.40.50.720">
    <property type="entry name" value="NAD(P)-binding Rossmann-like Domain"/>
    <property type="match status" value="1"/>
</dbReference>
<name>A0AAW0BXP1_9AGAR</name>
<evidence type="ECO:0000256" key="2">
    <source>
        <dbReference type="ARBA" id="ARBA00022857"/>
    </source>
</evidence>
<comment type="caution">
    <text evidence="6">The sequence shown here is derived from an EMBL/GenBank/DDBJ whole genome shotgun (WGS) entry which is preliminary data.</text>
</comment>
<dbReference type="AlphaFoldDB" id="A0AAW0BXP1"/>
<dbReference type="PRINTS" id="PR00081">
    <property type="entry name" value="GDHRDH"/>
</dbReference>
<dbReference type="InterPro" id="IPR002347">
    <property type="entry name" value="SDR_fam"/>
</dbReference>
<protein>
    <submittedName>
        <fullName evidence="6">Uncharacterized protein</fullName>
    </submittedName>
</protein>
<evidence type="ECO:0000256" key="4">
    <source>
        <dbReference type="ARBA" id="ARBA00037096"/>
    </source>
</evidence>
<dbReference type="PANTHER" id="PTHR44196:SF1">
    <property type="entry name" value="DEHYDROGENASE_REDUCTASE SDR FAMILY MEMBER 7B"/>
    <property type="match status" value="1"/>
</dbReference>
<proteinExistence type="inferred from homology"/>
<comment type="function">
    <text evidence="4">Putative oxidoreductase.</text>
</comment>
<dbReference type="Pfam" id="PF00106">
    <property type="entry name" value="adh_short"/>
    <property type="match status" value="1"/>
</dbReference>
<dbReference type="PROSITE" id="PS00061">
    <property type="entry name" value="ADH_SHORT"/>
    <property type="match status" value="1"/>
</dbReference>
<dbReference type="GO" id="GO:0016491">
    <property type="term" value="F:oxidoreductase activity"/>
    <property type="evidence" value="ECO:0007669"/>
    <property type="project" value="UniProtKB-KW"/>
</dbReference>
<accession>A0AAW0BXP1</accession>
<dbReference type="GO" id="GO:0016020">
    <property type="term" value="C:membrane"/>
    <property type="evidence" value="ECO:0007669"/>
    <property type="project" value="TreeGrafter"/>
</dbReference>
<dbReference type="InterPro" id="IPR036291">
    <property type="entry name" value="NAD(P)-bd_dom_sf"/>
</dbReference>
<evidence type="ECO:0000313" key="7">
    <source>
        <dbReference type="Proteomes" id="UP001383192"/>
    </source>
</evidence>
<evidence type="ECO:0000256" key="3">
    <source>
        <dbReference type="ARBA" id="ARBA00023002"/>
    </source>
</evidence>
<evidence type="ECO:0000256" key="5">
    <source>
        <dbReference type="RuleBase" id="RU000363"/>
    </source>
</evidence>
<evidence type="ECO:0000313" key="6">
    <source>
        <dbReference type="EMBL" id="KAK7031071.1"/>
    </source>
</evidence>
<comment type="similarity">
    <text evidence="1 5">Belongs to the short-chain dehydrogenases/reductases (SDR) family.</text>
</comment>
<dbReference type="SUPFAM" id="SSF51735">
    <property type="entry name" value="NAD(P)-binding Rossmann-fold domains"/>
    <property type="match status" value="1"/>
</dbReference>
<reference evidence="6 7" key="1">
    <citation type="submission" date="2024-01" db="EMBL/GenBank/DDBJ databases">
        <title>A draft genome for a cacao thread blight-causing isolate of Paramarasmius palmivorus.</title>
        <authorList>
            <person name="Baruah I.K."/>
            <person name="Bukari Y."/>
            <person name="Amoako-Attah I."/>
            <person name="Meinhardt L.W."/>
            <person name="Bailey B.A."/>
            <person name="Cohen S.P."/>
        </authorList>
    </citation>
    <scope>NUCLEOTIDE SEQUENCE [LARGE SCALE GENOMIC DNA]</scope>
    <source>
        <strain evidence="6 7">GH-12</strain>
    </source>
</reference>
<dbReference type="PRINTS" id="PR00080">
    <property type="entry name" value="SDRFAMILY"/>
</dbReference>
<dbReference type="Proteomes" id="UP001383192">
    <property type="component" value="Unassembled WGS sequence"/>
</dbReference>
<keyword evidence="3" id="KW-0560">Oxidoreductase</keyword>
<evidence type="ECO:0000256" key="1">
    <source>
        <dbReference type="ARBA" id="ARBA00006484"/>
    </source>
</evidence>
<dbReference type="PANTHER" id="PTHR44196">
    <property type="entry name" value="DEHYDROGENASE/REDUCTASE SDR FAMILY MEMBER 7B"/>
    <property type="match status" value="1"/>
</dbReference>